<dbReference type="InterPro" id="IPR040168">
    <property type="entry name" value="Not2/3/5"/>
</dbReference>
<feature type="region of interest" description="Disordered" evidence="10">
    <location>
        <begin position="419"/>
        <end position="449"/>
    </location>
</feature>
<feature type="compositionally biased region" description="Basic and acidic residues" evidence="10">
    <location>
        <begin position="287"/>
        <end position="303"/>
    </location>
</feature>
<evidence type="ECO:0008006" key="15">
    <source>
        <dbReference type="Google" id="ProtNLM"/>
    </source>
</evidence>
<evidence type="ECO:0000256" key="7">
    <source>
        <dbReference type="ARBA" id="ARBA00023163"/>
    </source>
</evidence>
<keyword evidence="9" id="KW-0175">Coiled coil</keyword>
<name>A0AAV1IKL4_9CHLO</name>
<feature type="compositionally biased region" description="Basic residues" evidence="10">
    <location>
        <begin position="643"/>
        <end position="653"/>
    </location>
</feature>
<dbReference type="EMBL" id="CAUYUE010000016">
    <property type="protein sequence ID" value="CAK0787176.1"/>
    <property type="molecule type" value="Genomic_DNA"/>
</dbReference>
<evidence type="ECO:0000256" key="10">
    <source>
        <dbReference type="SAM" id="MobiDB-lite"/>
    </source>
</evidence>
<feature type="region of interest" description="Disordered" evidence="10">
    <location>
        <begin position="687"/>
        <end position="745"/>
    </location>
</feature>
<feature type="compositionally biased region" description="Basic and acidic residues" evidence="10">
    <location>
        <begin position="260"/>
        <end position="271"/>
    </location>
</feature>
<protein>
    <recommendedName>
        <fullName evidence="15">CCR4-NOT transcription complex subunit 3</fullName>
    </recommendedName>
</protein>
<reference evidence="13 14" key="1">
    <citation type="submission" date="2023-10" db="EMBL/GenBank/DDBJ databases">
        <authorList>
            <person name="Maclean D."/>
            <person name="Macfadyen A."/>
        </authorList>
    </citation>
    <scope>NUCLEOTIDE SEQUENCE [LARGE SCALE GENOMIC DNA]</scope>
</reference>
<dbReference type="InterPro" id="IPR038635">
    <property type="entry name" value="CCR4-NOT_su2/3/5_C_sf"/>
</dbReference>
<feature type="coiled-coil region" evidence="9">
    <location>
        <begin position="66"/>
        <end position="96"/>
    </location>
</feature>
<comment type="subcellular location">
    <subcellularLocation>
        <location evidence="2">Cytoplasm</location>
    </subcellularLocation>
    <subcellularLocation>
        <location evidence="1">Nucleus</location>
    </subcellularLocation>
</comment>
<comment type="similarity">
    <text evidence="3">Belongs to the CNOT2/3/5 family.</text>
</comment>
<evidence type="ECO:0000259" key="12">
    <source>
        <dbReference type="Pfam" id="PF04153"/>
    </source>
</evidence>
<feature type="compositionally biased region" description="Basic and acidic residues" evidence="10">
    <location>
        <begin position="715"/>
        <end position="730"/>
    </location>
</feature>
<accession>A0AAV1IKL4</accession>
<evidence type="ECO:0000256" key="4">
    <source>
        <dbReference type="ARBA" id="ARBA00022490"/>
    </source>
</evidence>
<dbReference type="InterPro" id="IPR007207">
    <property type="entry name" value="Not_N"/>
</dbReference>
<feature type="compositionally biased region" description="Acidic residues" evidence="10">
    <location>
        <begin position="272"/>
        <end position="283"/>
    </location>
</feature>
<feature type="compositionally biased region" description="Low complexity" evidence="10">
    <location>
        <begin position="687"/>
        <end position="700"/>
    </location>
</feature>
<feature type="region of interest" description="Disordered" evidence="10">
    <location>
        <begin position="586"/>
        <end position="670"/>
    </location>
</feature>
<dbReference type="Gene3D" id="2.30.30.1020">
    <property type="entry name" value="CCR4-NOT complex subunit 2/3/5, C-terminal domain"/>
    <property type="match status" value="1"/>
</dbReference>
<dbReference type="GO" id="GO:0030015">
    <property type="term" value="C:CCR4-NOT core complex"/>
    <property type="evidence" value="ECO:0007669"/>
    <property type="project" value="InterPro"/>
</dbReference>
<evidence type="ECO:0000256" key="9">
    <source>
        <dbReference type="SAM" id="Coils"/>
    </source>
</evidence>
<keyword evidence="5" id="KW-0678">Repressor</keyword>
<proteinExistence type="inferred from homology"/>
<feature type="compositionally biased region" description="Polar residues" evidence="10">
    <location>
        <begin position="419"/>
        <end position="439"/>
    </location>
</feature>
<evidence type="ECO:0000256" key="8">
    <source>
        <dbReference type="ARBA" id="ARBA00023242"/>
    </source>
</evidence>
<dbReference type="Proteomes" id="UP001314263">
    <property type="component" value="Unassembled WGS sequence"/>
</dbReference>
<keyword evidence="14" id="KW-1185">Reference proteome</keyword>
<comment type="caution">
    <text evidence="13">The sequence shown here is derived from an EMBL/GenBank/DDBJ whole genome shotgun (WGS) entry which is preliminary data.</text>
</comment>
<feature type="compositionally biased region" description="Basic and acidic residues" evidence="10">
    <location>
        <begin position="628"/>
        <end position="642"/>
    </location>
</feature>
<feature type="region of interest" description="Disordered" evidence="10">
    <location>
        <begin position="341"/>
        <end position="367"/>
    </location>
</feature>
<sequence length="1187" mass="131319">MATAADTPDFNAKLWSQNLSAVLDRNRDMAACRKLKQDIEQTLKKVADGILLFNEFNKKMEESQNVKDRDKAMMEMKRELKKLQRIREQIRAWANDATIRDTTLLLEARRAIEHQMEHFKECEKEAKLKPFAKAALASKNERIDPILQAKEEAQRWLRDSVNCLAEQVEGFEADVEVSPEKARELEPLIQNHMSHITRLEQVMRLLENEQVEPDDLGNLKDSMEHYLQDAAELDFVEDTLMYESLPLGEVDSRVGQFAKHDMKEKGAKPGEEAEAEESEDEELSSPGDDKSTAKKSRGGDAKSGKRKKESASITAKKRQPKAKGLPFAQGIVVTANQARQAVPTSAAPAANGKLNRPAQEPDREAPVPRRAVALPKPLASDQLQQPPSHHMPACEGQPGMLEMESSFLSELHRDSYGQQQCSGMQSAPSEQMQGCSSLSLPPGLYTPHMPDILASPQTPMQPQHLTESQRSTYGTWYSMSDSVSTSLCRASNTSILVEGSQALDAEAQYFLSAQTKLRARQERLEAERVLQLSMAQQQQQQQQMVHMQLQVHLRQQLPIPPPPGEPVCEPQGVHSSFASPVAQRYADREELGSDDSEDTAVMTPTRNLQAMPTVAEDLSQELPPESYEDLRKAEGLGQDRKEGRRRRGGRGRRGHDESSLDSAHRKPASPKLADLIMPALKAKALAQSQAQDAQMSAQEAKGSPVRSSGAADSPTQDRKAGNDPAEDPRSFADVAKPSPSSGADPALQLLRPWAQVAQGLPGQGLGSQPTAPSTLTGPNSHSQATSVSVGHQSLFTEHQPRPSSAIPGDETHFPPLAPSLRPWMGQPASTQLLPQQQRPNTPVESPSVALEVDPFHAANISALLSERYKGYQQQLMWAQQQQAAAAQAAPSPQQAYAQQTYPLGDSVLQALSAEQGVAQSAPAPSVATTAGPWSIKADWQPFSHRWQSELRAALPPLGKGPINPNRAGERVRPPALNLWGEREEYHPTGIPEPRHSSPFVQAAVESGMKSIPDEADQTYSTAHLAQAQGKFCSMRHLAEPLHVDVSGRAAAEQFPVRPKDFPQLFDKPQFFNKVAEKSLLKEDNIDLLFFAFYFQPGTDQQRYAAAALQKLEWYYTPQTRRWYKAVNPPVIDSARKYHQGLPSPDRGACDYFHQELKRTGISDWEGWCIKRTTNSFGQGRVHQPSYP</sequence>
<keyword evidence="8" id="KW-0539">Nucleus</keyword>
<evidence type="ECO:0000313" key="13">
    <source>
        <dbReference type="EMBL" id="CAK0787176.1"/>
    </source>
</evidence>
<evidence type="ECO:0000256" key="5">
    <source>
        <dbReference type="ARBA" id="ARBA00022491"/>
    </source>
</evidence>
<feature type="domain" description="CCR4-Not complex component Not N-terminal" evidence="11">
    <location>
        <begin position="33"/>
        <end position="246"/>
    </location>
</feature>
<dbReference type="AlphaFoldDB" id="A0AAV1IKL4"/>
<evidence type="ECO:0000256" key="1">
    <source>
        <dbReference type="ARBA" id="ARBA00004123"/>
    </source>
</evidence>
<feature type="domain" description="NOT2/NOT3/NOT5 C-terminal" evidence="12">
    <location>
        <begin position="1061"/>
        <end position="1127"/>
    </location>
</feature>
<dbReference type="Pfam" id="PF04153">
    <property type="entry name" value="NOT2_3_5_C"/>
    <property type="match status" value="1"/>
</dbReference>
<dbReference type="GO" id="GO:0005634">
    <property type="term" value="C:nucleus"/>
    <property type="evidence" value="ECO:0007669"/>
    <property type="project" value="UniProtKB-SubCell"/>
</dbReference>
<evidence type="ECO:0000313" key="14">
    <source>
        <dbReference type="Proteomes" id="UP001314263"/>
    </source>
</evidence>
<evidence type="ECO:0000256" key="3">
    <source>
        <dbReference type="ARBA" id="ARBA00007682"/>
    </source>
</evidence>
<feature type="compositionally biased region" description="Basic and acidic residues" evidence="10">
    <location>
        <begin position="654"/>
        <end position="664"/>
    </location>
</feature>
<gene>
    <name evidence="13" type="ORF">CVIRNUC_010392</name>
</gene>
<keyword evidence="4" id="KW-0963">Cytoplasm</keyword>
<evidence type="ECO:0000256" key="6">
    <source>
        <dbReference type="ARBA" id="ARBA00023015"/>
    </source>
</evidence>
<feature type="compositionally biased region" description="Polar residues" evidence="10">
    <location>
        <begin position="770"/>
        <end position="785"/>
    </location>
</feature>
<dbReference type="GO" id="GO:0005737">
    <property type="term" value="C:cytoplasm"/>
    <property type="evidence" value="ECO:0007669"/>
    <property type="project" value="UniProtKB-SubCell"/>
</dbReference>
<feature type="region of interest" description="Disordered" evidence="10">
    <location>
        <begin position="260"/>
        <end position="323"/>
    </location>
</feature>
<keyword evidence="7" id="KW-0804">Transcription</keyword>
<dbReference type="InterPro" id="IPR007282">
    <property type="entry name" value="NOT2/3/5_C"/>
</dbReference>
<dbReference type="GO" id="GO:0006355">
    <property type="term" value="P:regulation of DNA-templated transcription"/>
    <property type="evidence" value="ECO:0007669"/>
    <property type="project" value="InterPro"/>
</dbReference>
<evidence type="ECO:0000259" key="11">
    <source>
        <dbReference type="Pfam" id="PF04065"/>
    </source>
</evidence>
<organism evidence="13 14">
    <name type="scientific">Coccomyxa viridis</name>
    <dbReference type="NCBI Taxonomy" id="1274662"/>
    <lineage>
        <taxon>Eukaryota</taxon>
        <taxon>Viridiplantae</taxon>
        <taxon>Chlorophyta</taxon>
        <taxon>core chlorophytes</taxon>
        <taxon>Trebouxiophyceae</taxon>
        <taxon>Trebouxiophyceae incertae sedis</taxon>
        <taxon>Coccomyxaceae</taxon>
        <taxon>Coccomyxa</taxon>
    </lineage>
</organism>
<feature type="region of interest" description="Disordered" evidence="10">
    <location>
        <begin position="759"/>
        <end position="785"/>
    </location>
</feature>
<dbReference type="PANTHER" id="PTHR23326">
    <property type="entry name" value="CCR4 NOT-RELATED"/>
    <property type="match status" value="1"/>
</dbReference>
<dbReference type="Pfam" id="PF04065">
    <property type="entry name" value="Not3"/>
    <property type="match status" value="1"/>
</dbReference>
<evidence type="ECO:0000256" key="2">
    <source>
        <dbReference type="ARBA" id="ARBA00004496"/>
    </source>
</evidence>
<keyword evidence="6" id="KW-0805">Transcription regulation</keyword>